<dbReference type="InterPro" id="IPR025877">
    <property type="entry name" value="MobA-like_NTP_Trfase"/>
</dbReference>
<reference evidence="4" key="1">
    <citation type="submission" date="2021-03" db="EMBL/GenBank/DDBJ databases">
        <title>The complete genome sequence of Acetobacter sp. TBRC 12339.</title>
        <authorList>
            <person name="Charoenyingcharoen P."/>
            <person name="Yukphan P."/>
        </authorList>
    </citation>
    <scope>NUCLEOTIDE SEQUENCE</scope>
    <source>
        <strain evidence="4">TBRC 12339</strain>
    </source>
</reference>
<organism evidence="4 5">
    <name type="scientific">Acetobacter garciniae</name>
    <dbReference type="NCBI Taxonomy" id="2817435"/>
    <lineage>
        <taxon>Bacteria</taxon>
        <taxon>Pseudomonadati</taxon>
        <taxon>Pseudomonadota</taxon>
        <taxon>Alphaproteobacteria</taxon>
        <taxon>Acetobacterales</taxon>
        <taxon>Acetobacteraceae</taxon>
        <taxon>Acetobacter</taxon>
    </lineage>
</organism>
<dbReference type="Gene3D" id="3.90.550.10">
    <property type="entry name" value="Spore Coat Polysaccharide Biosynthesis Protein SpsA, Chain A"/>
    <property type="match status" value="1"/>
</dbReference>
<dbReference type="PANTHER" id="PTHR19136:SF81">
    <property type="entry name" value="MOLYBDENUM COFACTOR GUANYLYLTRANSFERASE"/>
    <property type="match status" value="1"/>
</dbReference>
<dbReference type="InterPro" id="IPR029044">
    <property type="entry name" value="Nucleotide-diphossugar_trans"/>
</dbReference>
<gene>
    <name evidence="4" type="ORF">J2D77_11740</name>
</gene>
<dbReference type="GO" id="GO:0016779">
    <property type="term" value="F:nucleotidyltransferase activity"/>
    <property type="evidence" value="ECO:0007669"/>
    <property type="project" value="TreeGrafter"/>
</dbReference>
<dbReference type="Pfam" id="PF12804">
    <property type="entry name" value="NTP_transf_3"/>
    <property type="match status" value="1"/>
</dbReference>
<dbReference type="EMBL" id="JAFVMH010000006">
    <property type="protein sequence ID" value="MBO1325828.1"/>
    <property type="molecule type" value="Genomic_DNA"/>
</dbReference>
<comment type="caution">
    <text evidence="4">The sequence shown here is derived from an EMBL/GenBank/DDBJ whole genome shotgun (WGS) entry which is preliminary data.</text>
</comment>
<feature type="domain" description="MobA-like NTP transferase" evidence="3">
    <location>
        <begin position="29"/>
        <end position="191"/>
    </location>
</feature>
<keyword evidence="1" id="KW-0808">Transferase</keyword>
<keyword evidence="2" id="KW-0460">Magnesium</keyword>
<keyword evidence="5" id="KW-1185">Reference proteome</keyword>
<sequence>MNAATRPVTALILAGSRPGKPDPVAVASGVAHKALFPVGGVPMIARVIAALRATPAIGRIVVCTNTPDGLAPVLPPDVAMLPSSPEGPSASVLAALGQYGTPLLVTTADNALLQAGWVEEFLARIQPGSDMAAAVATEETVRRDVPNTQRTYIRLADMAFSGCNMFLFKTAISAQVATLWREVEKNRKHPLRIAWTLGPLILLRALTGRLTRKALYARIHTLTGAQAELVPLSDGRAAVDVDKPADMVLAERLAAGLPPVRSGHS</sequence>
<evidence type="ECO:0000313" key="4">
    <source>
        <dbReference type="EMBL" id="MBO1325828.1"/>
    </source>
</evidence>
<accession>A0A939HJZ8</accession>
<name>A0A939HJZ8_9PROT</name>
<protein>
    <submittedName>
        <fullName evidence="4">Nucleotidyltransferase family protein</fullName>
    </submittedName>
</protein>
<evidence type="ECO:0000259" key="3">
    <source>
        <dbReference type="Pfam" id="PF12804"/>
    </source>
</evidence>
<dbReference type="AlphaFoldDB" id="A0A939HJZ8"/>
<dbReference type="PANTHER" id="PTHR19136">
    <property type="entry name" value="MOLYBDENUM COFACTOR GUANYLYLTRANSFERASE"/>
    <property type="match status" value="1"/>
</dbReference>
<proteinExistence type="predicted"/>
<dbReference type="RefSeq" id="WP_207846479.1">
    <property type="nucleotide sequence ID" value="NZ_JAFVMH010000006.1"/>
</dbReference>
<dbReference type="SUPFAM" id="SSF53448">
    <property type="entry name" value="Nucleotide-diphospho-sugar transferases"/>
    <property type="match status" value="1"/>
</dbReference>
<dbReference type="Proteomes" id="UP000664073">
    <property type="component" value="Unassembled WGS sequence"/>
</dbReference>
<evidence type="ECO:0000256" key="2">
    <source>
        <dbReference type="ARBA" id="ARBA00022842"/>
    </source>
</evidence>
<evidence type="ECO:0000313" key="5">
    <source>
        <dbReference type="Proteomes" id="UP000664073"/>
    </source>
</evidence>
<evidence type="ECO:0000256" key="1">
    <source>
        <dbReference type="ARBA" id="ARBA00022679"/>
    </source>
</evidence>